<evidence type="ECO:0000313" key="3">
    <source>
        <dbReference type="Proteomes" id="UP000183758"/>
    </source>
</evidence>
<dbReference type="SUPFAM" id="SSF54523">
    <property type="entry name" value="Pili subunits"/>
    <property type="match status" value="1"/>
</dbReference>
<dbReference type="NCBIfam" id="TIGR02532">
    <property type="entry name" value="IV_pilin_GFxxxE"/>
    <property type="match status" value="1"/>
</dbReference>
<keyword evidence="1" id="KW-1133">Transmembrane helix</keyword>
<dbReference type="InterPro" id="IPR045584">
    <property type="entry name" value="Pilin-like"/>
</dbReference>
<protein>
    <recommendedName>
        <fullName evidence="4">General secretion pathway GspH domain-containing protein</fullName>
    </recommendedName>
</protein>
<feature type="transmembrane region" description="Helical" evidence="1">
    <location>
        <begin position="6"/>
        <end position="31"/>
    </location>
</feature>
<keyword evidence="1" id="KW-0812">Transmembrane</keyword>
<evidence type="ECO:0000313" key="2">
    <source>
        <dbReference type="EMBL" id="OIP84891.1"/>
    </source>
</evidence>
<comment type="caution">
    <text evidence="2">The sequence shown here is derived from an EMBL/GenBank/DDBJ whole genome shotgun (WGS) entry which is preliminary data.</text>
</comment>
<name>A0A1J5HKC2_9BACT</name>
<reference evidence="2 3" key="1">
    <citation type="journal article" date="2016" name="Environ. Microbiol.">
        <title>Genomic resolution of a cold subsurface aquifer community provides metabolic insights for novel microbes adapted to high CO concentrations.</title>
        <authorList>
            <person name="Probst A.J."/>
            <person name="Castelle C.J."/>
            <person name="Singh A."/>
            <person name="Brown C.T."/>
            <person name="Anantharaman K."/>
            <person name="Sharon I."/>
            <person name="Hug L.A."/>
            <person name="Burstein D."/>
            <person name="Emerson J.B."/>
            <person name="Thomas B.C."/>
            <person name="Banfield J.F."/>
        </authorList>
    </citation>
    <scope>NUCLEOTIDE SEQUENCE [LARGE SCALE GENOMIC DNA]</scope>
    <source>
        <strain evidence="2">CG2_30_33_16</strain>
    </source>
</reference>
<evidence type="ECO:0000256" key="1">
    <source>
        <dbReference type="SAM" id="Phobius"/>
    </source>
</evidence>
<accession>A0A1J5HKC2</accession>
<dbReference type="InterPro" id="IPR012902">
    <property type="entry name" value="N_methyl_site"/>
</dbReference>
<dbReference type="EMBL" id="MNZM01000044">
    <property type="protein sequence ID" value="OIP84891.1"/>
    <property type="molecule type" value="Genomic_DNA"/>
</dbReference>
<gene>
    <name evidence="2" type="ORF">AUK04_01860</name>
</gene>
<organism evidence="2 3">
    <name type="scientific">Candidatus Roizmanbacteria bacterium CG2_30_33_16</name>
    <dbReference type="NCBI Taxonomy" id="1805340"/>
    <lineage>
        <taxon>Bacteria</taxon>
        <taxon>Candidatus Roizmaniibacteriota</taxon>
    </lineage>
</organism>
<dbReference type="AlphaFoldDB" id="A0A1J5HKC2"/>
<proteinExistence type="predicted"/>
<evidence type="ECO:0008006" key="4">
    <source>
        <dbReference type="Google" id="ProtNLM"/>
    </source>
</evidence>
<dbReference type="Gene3D" id="3.30.700.10">
    <property type="entry name" value="Glycoprotein, Type 4 Pilin"/>
    <property type="match status" value="1"/>
</dbReference>
<keyword evidence="1" id="KW-0472">Membrane</keyword>
<dbReference type="Proteomes" id="UP000183758">
    <property type="component" value="Unassembled WGS sequence"/>
</dbReference>
<sequence length="172" mass="19060">MVKSNLSFSLIEIIVVIAIIAVVTSMGFANFHRQQSDQQLKAETRKMADMISLARKKASVSDTSPCVAGLITNDKIKKYEFLIKPSTKTYEVFPECATNATPERITYTIQSNDILIITPAVESSIFFYPRLMTETTTMTVNIKNNVTNRCCQIDINAAGVIKEIPCAECPAL</sequence>
<dbReference type="Pfam" id="PF07963">
    <property type="entry name" value="N_methyl"/>
    <property type="match status" value="1"/>
</dbReference>